<dbReference type="PANTHER" id="PTHR43373:SF1">
    <property type="entry name" value="NA(+)_H(+) ANTIPORTER SUBUNIT A"/>
    <property type="match status" value="1"/>
</dbReference>
<gene>
    <name evidence="16" type="ORF">MED92_16455</name>
</gene>
<keyword evidence="4" id="KW-1003">Cell membrane</keyword>
<feature type="transmembrane region" description="Helical" evidence="10">
    <location>
        <begin position="568"/>
        <end position="587"/>
    </location>
</feature>
<evidence type="ECO:0000256" key="9">
    <source>
        <dbReference type="RuleBase" id="RU000320"/>
    </source>
</evidence>
<feature type="transmembrane region" description="Helical" evidence="10">
    <location>
        <begin position="409"/>
        <end position="427"/>
    </location>
</feature>
<feature type="transmembrane region" description="Helical" evidence="10">
    <location>
        <begin position="846"/>
        <end position="869"/>
    </location>
</feature>
<keyword evidence="7" id="KW-0406">Ion transport</keyword>
<feature type="transmembrane region" description="Helical" evidence="10">
    <location>
        <begin position="814"/>
        <end position="834"/>
    </location>
</feature>
<dbReference type="RefSeq" id="WP_007020956.1">
    <property type="nucleotide sequence ID" value="NZ_CH724125.1"/>
</dbReference>
<evidence type="ECO:0000256" key="4">
    <source>
        <dbReference type="ARBA" id="ARBA00022475"/>
    </source>
</evidence>
<dbReference type="AlphaFoldDB" id="A0A7U8C514"/>
<feature type="transmembrane region" description="Helical" evidence="10">
    <location>
        <begin position="502"/>
        <end position="521"/>
    </location>
</feature>
<feature type="transmembrane region" description="Helical" evidence="10">
    <location>
        <begin position="744"/>
        <end position="763"/>
    </location>
</feature>
<evidence type="ECO:0000313" key="17">
    <source>
        <dbReference type="Proteomes" id="UP000002171"/>
    </source>
</evidence>
<dbReference type="InterPro" id="IPR007182">
    <property type="entry name" value="MnhB"/>
</dbReference>
<evidence type="ECO:0000259" key="14">
    <source>
        <dbReference type="Pfam" id="PF13244"/>
    </source>
</evidence>
<protein>
    <submittedName>
        <fullName evidence="16">Putative NADH dehydrogenase</fullName>
    </submittedName>
</protein>
<feature type="domain" description="MrpA C-terminal/MbhD" evidence="14">
    <location>
        <begin position="609"/>
        <end position="674"/>
    </location>
</feature>
<feature type="transmembrane region" description="Helical" evidence="10">
    <location>
        <begin position="889"/>
        <end position="914"/>
    </location>
</feature>
<evidence type="ECO:0000256" key="6">
    <source>
        <dbReference type="ARBA" id="ARBA00022989"/>
    </source>
</evidence>
<dbReference type="InterPro" id="IPR001516">
    <property type="entry name" value="Proton_antipo_N"/>
</dbReference>
<feature type="transmembrane region" description="Helical" evidence="10">
    <location>
        <begin position="685"/>
        <end position="706"/>
    </location>
</feature>
<keyword evidence="2" id="KW-0813">Transport</keyword>
<evidence type="ECO:0000259" key="15">
    <source>
        <dbReference type="Pfam" id="PF20501"/>
    </source>
</evidence>
<feature type="transmembrane region" description="Helical" evidence="10">
    <location>
        <begin position="133"/>
        <end position="150"/>
    </location>
</feature>
<feature type="transmembrane region" description="Helical" evidence="10">
    <location>
        <begin position="784"/>
        <end position="808"/>
    </location>
</feature>
<feature type="transmembrane region" description="Helical" evidence="10">
    <location>
        <begin position="298"/>
        <end position="316"/>
    </location>
</feature>
<name>A0A7U8C514_NEPCE</name>
<keyword evidence="17" id="KW-1185">Reference proteome</keyword>
<keyword evidence="6 10" id="KW-1133">Transmembrane helix</keyword>
<dbReference type="InterPro" id="IPR046806">
    <property type="entry name" value="MrpA_C/MbhE"/>
</dbReference>
<feature type="transmembrane region" description="Helical" evidence="10">
    <location>
        <begin position="322"/>
        <end position="346"/>
    </location>
</feature>
<feature type="transmembrane region" description="Helical" evidence="10">
    <location>
        <begin position="30"/>
        <end position="48"/>
    </location>
</feature>
<evidence type="ECO:0000313" key="16">
    <source>
        <dbReference type="EMBL" id="EAR60856.1"/>
    </source>
</evidence>
<feature type="domain" description="Na+/H+ antiporter MnhB subunit-related protein" evidence="13">
    <location>
        <begin position="787"/>
        <end position="911"/>
    </location>
</feature>
<evidence type="ECO:0000256" key="5">
    <source>
        <dbReference type="ARBA" id="ARBA00022692"/>
    </source>
</evidence>
<dbReference type="Pfam" id="PF04039">
    <property type="entry name" value="MnhB"/>
    <property type="match status" value="1"/>
</dbReference>
<dbReference type="NCBIfam" id="NF009288">
    <property type="entry name" value="PRK12648.1"/>
    <property type="match status" value="1"/>
</dbReference>
<dbReference type="Pfam" id="PF13244">
    <property type="entry name" value="MbhD"/>
    <property type="match status" value="1"/>
</dbReference>
<feature type="transmembrane region" description="Helical" evidence="10">
    <location>
        <begin position="599"/>
        <end position="618"/>
    </location>
</feature>
<dbReference type="Proteomes" id="UP000002171">
    <property type="component" value="Unassembled WGS sequence"/>
</dbReference>
<dbReference type="PANTHER" id="PTHR43373">
    <property type="entry name" value="NA(+)/H(+) ANTIPORTER SUBUNIT"/>
    <property type="match status" value="1"/>
</dbReference>
<feature type="transmembrane region" description="Helical" evidence="10">
    <location>
        <begin position="625"/>
        <end position="645"/>
    </location>
</feature>
<feature type="transmembrane region" description="Helical" evidence="10">
    <location>
        <begin position="651"/>
        <end position="673"/>
    </location>
</feature>
<evidence type="ECO:0000256" key="10">
    <source>
        <dbReference type="SAM" id="Phobius"/>
    </source>
</evidence>
<feature type="domain" description="NADH:quinone oxidoreductase/Mrp antiporter transmembrane" evidence="11">
    <location>
        <begin position="126"/>
        <end position="401"/>
    </location>
</feature>
<evidence type="ECO:0000256" key="2">
    <source>
        <dbReference type="ARBA" id="ARBA00022448"/>
    </source>
</evidence>
<dbReference type="Pfam" id="PF20501">
    <property type="entry name" value="MbhE"/>
    <property type="match status" value="1"/>
</dbReference>
<feature type="transmembrane region" description="Helical" evidence="10">
    <location>
        <begin position="78"/>
        <end position="97"/>
    </location>
</feature>
<dbReference type="OrthoDB" id="9811798at2"/>
<evidence type="ECO:0000256" key="3">
    <source>
        <dbReference type="ARBA" id="ARBA00022449"/>
    </source>
</evidence>
<dbReference type="InterPro" id="IPR025383">
    <property type="entry name" value="MrpA_C/MbhD"/>
</dbReference>
<evidence type="ECO:0000259" key="13">
    <source>
        <dbReference type="Pfam" id="PF04039"/>
    </source>
</evidence>
<proteinExistence type="predicted"/>
<keyword evidence="3" id="KW-0050">Antiport</keyword>
<feature type="transmembrane region" description="Helical" evidence="10">
    <location>
        <begin position="206"/>
        <end position="230"/>
    </location>
</feature>
<reference evidence="16 17" key="1">
    <citation type="submission" date="2006-02" db="EMBL/GenBank/DDBJ databases">
        <authorList>
            <person name="Pinhassi J."/>
            <person name="Pedros-Alio C."/>
            <person name="Ferriera S."/>
            <person name="Johnson J."/>
            <person name="Kravitz S."/>
            <person name="Halpern A."/>
            <person name="Remington K."/>
            <person name="Beeson K."/>
            <person name="Tran B."/>
            <person name="Rogers Y.-H."/>
            <person name="Friedman R."/>
            <person name="Venter J.C."/>
        </authorList>
    </citation>
    <scope>NUCLEOTIDE SEQUENCE [LARGE SCALE GENOMIC DNA]</scope>
    <source>
        <strain evidence="16 17">MED92</strain>
    </source>
</reference>
<comment type="caution">
    <text evidence="16">The sequence shown here is derived from an EMBL/GenBank/DDBJ whole genome shotgun (WGS) entry which is preliminary data.</text>
</comment>
<evidence type="ECO:0000256" key="1">
    <source>
        <dbReference type="ARBA" id="ARBA00004651"/>
    </source>
</evidence>
<evidence type="ECO:0000259" key="12">
    <source>
        <dbReference type="Pfam" id="PF00662"/>
    </source>
</evidence>
<evidence type="ECO:0000256" key="7">
    <source>
        <dbReference type="ARBA" id="ARBA00023065"/>
    </source>
</evidence>
<dbReference type="InterPro" id="IPR050616">
    <property type="entry name" value="CPA3_Na-H_Antiporter_A"/>
</dbReference>
<feature type="transmembrane region" description="Helical" evidence="10">
    <location>
        <begin position="242"/>
        <end position="264"/>
    </location>
</feature>
<keyword evidence="8 10" id="KW-0472">Membrane</keyword>
<comment type="subcellular location">
    <subcellularLocation>
        <location evidence="1">Cell membrane</location>
        <topology evidence="1">Multi-pass membrane protein</topology>
    </subcellularLocation>
    <subcellularLocation>
        <location evidence="9">Membrane</location>
        <topology evidence="9">Multi-pass membrane protein</topology>
    </subcellularLocation>
</comment>
<feature type="domain" description="NADH-Ubiquinone oxidoreductase (complex I) chain 5 N-terminal" evidence="12">
    <location>
        <begin position="62"/>
        <end position="110"/>
    </location>
</feature>
<dbReference type="GO" id="GO:0005886">
    <property type="term" value="C:plasma membrane"/>
    <property type="evidence" value="ECO:0007669"/>
    <property type="project" value="UniProtKB-SubCell"/>
</dbReference>
<dbReference type="GO" id="GO:0006811">
    <property type="term" value="P:monoatomic ion transport"/>
    <property type="evidence" value="ECO:0007669"/>
    <property type="project" value="UniProtKB-KW"/>
</dbReference>
<feature type="domain" description="MrpA C-terminal/MbhE" evidence="15">
    <location>
        <begin position="684"/>
        <end position="766"/>
    </location>
</feature>
<dbReference type="Pfam" id="PF00662">
    <property type="entry name" value="Proton_antipo_N"/>
    <property type="match status" value="1"/>
</dbReference>
<accession>A0A7U8C514</accession>
<keyword evidence="5 9" id="KW-0812">Transmembrane</keyword>
<sequence length="933" mass="102013">MKLFAVLLLPLLGSLVPLFAARFNRTVCAWLTAIAPAIALGIVLSLSPQLLNGEVFAYAVDWVPAAGLELSVRLDGLAFLFLLLILGIGLLIILYARYYLSQKDSIGRFFAYLMLFMTAMVGIVASGNLLQMWFFWELTSISSFLLISFWSDRTEARKGARMALTVTGAGGLALLAGVILIGQVVGSYDLQKVLSSGDLIRESHQYPYILVLVLLGAFTKSAQFPFHFWLPNAMAAPTPVSAYLHSATMVKAGIFLMARFYPVLSGTDMWFMIVSITGLCTLLVGAYIALFKHDLKGLLAYSTISHLGLITLLLGMDTRMAAVAAIFHIINHATFKASLFMAAGIIDHESGSRDMRQLNGLWKYMPYTATLAIIAASSMAGVPLLNGFLSKEMFFTETLDQGTLGSLSWAIPVLATIGAAFSVAYSLRFMHDVFFNGEPVNLPKTPHEPPRYMKLPVEILVACCLAVGMLPGLVVLDLLNAASSATLQGNVPEYNLAIWHGFNIPLLMSALAMVGGLIIYYNRKKLFHFQGQFPEPDSKLVFEAWVQALVRAASAVHGWIENGSLQRYLAIFLLMTFAVSVVPLMQLQETAGLRSQLPLDYASGTAAVLLMLAAFATIIWHRQRLISLLMLSVVGLIVSVAFTRFSAPDLALTQLAVEVVTVILLMLALFFLPKRTPKESAPRRLVRDISISALVGGIVGTVNYALMTRPLESISDFFVANSKTGGGGTNVVNVILVDFRGFDTFGEITVLGIAALGIYKLIVRMRLYMPSGDEFGRHWSTDSHPMVLSTISQMLLPLALLVSVYIFLRGHNEPGGGFIAGLITAVAIIQQYIANGVEWMKERISLNYQALIGSGLLIAFVTGAGSFVFDRPFLTSWFDYFKWPWVGKFELASAMMFDLGVYLTVVGATMMILANLGKLTTSERVDTRELENL</sequence>
<evidence type="ECO:0000256" key="8">
    <source>
        <dbReference type="ARBA" id="ARBA00023136"/>
    </source>
</evidence>
<organism evidence="16 17">
    <name type="scientific">Neptuniibacter caesariensis</name>
    <dbReference type="NCBI Taxonomy" id="207954"/>
    <lineage>
        <taxon>Bacteria</taxon>
        <taxon>Pseudomonadati</taxon>
        <taxon>Pseudomonadota</taxon>
        <taxon>Gammaproteobacteria</taxon>
        <taxon>Oceanospirillales</taxon>
        <taxon>Oceanospirillaceae</taxon>
        <taxon>Neptuniibacter</taxon>
    </lineage>
</organism>
<evidence type="ECO:0000259" key="11">
    <source>
        <dbReference type="Pfam" id="PF00361"/>
    </source>
</evidence>
<feature type="transmembrane region" description="Helical" evidence="10">
    <location>
        <begin position="162"/>
        <end position="186"/>
    </location>
</feature>
<feature type="transmembrane region" description="Helical" evidence="10">
    <location>
        <begin position="459"/>
        <end position="482"/>
    </location>
</feature>
<dbReference type="PRINTS" id="PR01434">
    <property type="entry name" value="NADHDHGNASE5"/>
</dbReference>
<dbReference type="GO" id="GO:0015297">
    <property type="term" value="F:antiporter activity"/>
    <property type="evidence" value="ECO:0007669"/>
    <property type="project" value="UniProtKB-KW"/>
</dbReference>
<feature type="transmembrane region" description="Helical" evidence="10">
    <location>
        <begin position="270"/>
        <end position="291"/>
    </location>
</feature>
<dbReference type="Pfam" id="PF00361">
    <property type="entry name" value="Proton_antipo_M"/>
    <property type="match status" value="1"/>
</dbReference>
<dbReference type="InterPro" id="IPR001750">
    <property type="entry name" value="ND/Mrp_TM"/>
</dbReference>
<dbReference type="EMBL" id="AAOW01000013">
    <property type="protein sequence ID" value="EAR60856.1"/>
    <property type="molecule type" value="Genomic_DNA"/>
</dbReference>
<feature type="transmembrane region" description="Helical" evidence="10">
    <location>
        <begin position="367"/>
        <end position="389"/>
    </location>
</feature>
<feature type="transmembrane region" description="Helical" evidence="10">
    <location>
        <begin position="109"/>
        <end position="127"/>
    </location>
</feature>